<dbReference type="SUPFAM" id="SSF52058">
    <property type="entry name" value="L domain-like"/>
    <property type="match status" value="1"/>
</dbReference>
<dbReference type="AlphaFoldDB" id="A0A182Q778"/>
<dbReference type="VEuPathDB" id="VectorBase:AFAF004431"/>
<dbReference type="GO" id="GO:0005615">
    <property type="term" value="C:extracellular space"/>
    <property type="evidence" value="ECO:0007669"/>
    <property type="project" value="TreeGrafter"/>
</dbReference>
<proteinExistence type="predicted"/>
<dbReference type="InterPro" id="IPR050333">
    <property type="entry name" value="SLRP"/>
</dbReference>
<dbReference type="InterPro" id="IPR032675">
    <property type="entry name" value="LRR_dom_sf"/>
</dbReference>
<reference evidence="4" key="1">
    <citation type="submission" date="2014-01" db="EMBL/GenBank/DDBJ databases">
        <title>The Genome Sequence of Anopheles farauti FAR1 (V2).</title>
        <authorList>
            <consortium name="The Broad Institute Genomics Platform"/>
            <person name="Neafsey D.E."/>
            <person name="Besansky N."/>
            <person name="Howell P."/>
            <person name="Walton C."/>
            <person name="Young S.K."/>
            <person name="Zeng Q."/>
            <person name="Gargeya S."/>
            <person name="Fitzgerald M."/>
            <person name="Haas B."/>
            <person name="Abouelleil A."/>
            <person name="Allen A.W."/>
            <person name="Alvarado L."/>
            <person name="Arachchi H.M."/>
            <person name="Berlin A.M."/>
            <person name="Chapman S.B."/>
            <person name="Gainer-Dewar J."/>
            <person name="Goldberg J."/>
            <person name="Griggs A."/>
            <person name="Gujja S."/>
            <person name="Hansen M."/>
            <person name="Howarth C."/>
            <person name="Imamovic A."/>
            <person name="Ireland A."/>
            <person name="Larimer J."/>
            <person name="McCowan C."/>
            <person name="Murphy C."/>
            <person name="Pearson M."/>
            <person name="Poon T.W."/>
            <person name="Priest M."/>
            <person name="Roberts A."/>
            <person name="Saif S."/>
            <person name="Shea T."/>
            <person name="Sisk P."/>
            <person name="Sykes S."/>
            <person name="Wortman J."/>
            <person name="Nusbaum C."/>
            <person name="Birren B."/>
        </authorList>
    </citation>
    <scope>NUCLEOTIDE SEQUENCE [LARGE SCALE GENOMIC DNA]</scope>
    <source>
        <strain evidence="4">FAR1</strain>
    </source>
</reference>
<dbReference type="STRING" id="69004.A0A182Q778"/>
<dbReference type="InterPro" id="IPR001611">
    <property type="entry name" value="Leu-rich_rpt"/>
</dbReference>
<sequence>MDVFRTLAQLRDLDLSNNKIEYLYFKDRSDMDFPALAKIQMAHNLLKTISVYAFNGMKSLDMLNFAHNRITHVHGPFASDNMFKLTLSHNQLSRRSFVHIDHNSLESVPACLKDGIPRLYELHLNFNMLTGTEIWNTLDTMKDLVTLDVSYNRLTKAMFNNITLSLQLLKMRNNQIRRLSVPFAKKDVIIDVECNAIDKFDPRTLSRHVKALDMRCNPVDCSWKAKMDMNEVPVTSTSVYGTHEAEPRTSSFGHHHCNSCSSRIMPFVN</sequence>
<evidence type="ECO:0000256" key="1">
    <source>
        <dbReference type="ARBA" id="ARBA00022614"/>
    </source>
</evidence>
<name>A0A182Q778_9DIPT</name>
<dbReference type="Pfam" id="PF13855">
    <property type="entry name" value="LRR_8"/>
    <property type="match status" value="1"/>
</dbReference>
<dbReference type="PANTHER" id="PTHR45712:SF22">
    <property type="entry name" value="INSULIN-LIKE GROWTH FACTOR-BINDING PROTEIN COMPLEX ACID LABILE SUBUNIT"/>
    <property type="match status" value="1"/>
</dbReference>
<dbReference type="InterPro" id="IPR003591">
    <property type="entry name" value="Leu-rich_rpt_typical-subtyp"/>
</dbReference>
<dbReference type="EnsemblMetazoa" id="AFAF004431-RA">
    <property type="protein sequence ID" value="AFAF004431-PA"/>
    <property type="gene ID" value="AFAF004431"/>
</dbReference>
<evidence type="ECO:0000313" key="4">
    <source>
        <dbReference type="Proteomes" id="UP000075886"/>
    </source>
</evidence>
<evidence type="ECO:0000256" key="2">
    <source>
        <dbReference type="ARBA" id="ARBA00022737"/>
    </source>
</evidence>
<reference evidence="3" key="2">
    <citation type="submission" date="2020-05" db="UniProtKB">
        <authorList>
            <consortium name="EnsemblMetazoa"/>
        </authorList>
    </citation>
    <scope>IDENTIFICATION</scope>
    <source>
        <strain evidence="3">FAR1</strain>
    </source>
</reference>
<evidence type="ECO:0000313" key="3">
    <source>
        <dbReference type="EnsemblMetazoa" id="AFAF004431-PA"/>
    </source>
</evidence>
<keyword evidence="2" id="KW-0677">Repeat</keyword>
<dbReference type="SMART" id="SM00369">
    <property type="entry name" value="LRR_TYP"/>
    <property type="match status" value="3"/>
</dbReference>
<dbReference type="Gene3D" id="3.80.10.10">
    <property type="entry name" value="Ribonuclease Inhibitor"/>
    <property type="match status" value="2"/>
</dbReference>
<keyword evidence="1" id="KW-0433">Leucine-rich repeat</keyword>
<evidence type="ECO:0008006" key="5">
    <source>
        <dbReference type="Google" id="ProtNLM"/>
    </source>
</evidence>
<organism evidence="3 4">
    <name type="scientific">Anopheles farauti</name>
    <dbReference type="NCBI Taxonomy" id="69004"/>
    <lineage>
        <taxon>Eukaryota</taxon>
        <taxon>Metazoa</taxon>
        <taxon>Ecdysozoa</taxon>
        <taxon>Arthropoda</taxon>
        <taxon>Hexapoda</taxon>
        <taxon>Insecta</taxon>
        <taxon>Pterygota</taxon>
        <taxon>Neoptera</taxon>
        <taxon>Endopterygota</taxon>
        <taxon>Diptera</taxon>
        <taxon>Nematocera</taxon>
        <taxon>Culicoidea</taxon>
        <taxon>Culicidae</taxon>
        <taxon>Anophelinae</taxon>
        <taxon>Anopheles</taxon>
    </lineage>
</organism>
<dbReference type="EMBL" id="AXCN02000823">
    <property type="status" value="NOT_ANNOTATED_CDS"/>
    <property type="molecule type" value="Genomic_DNA"/>
</dbReference>
<dbReference type="PANTHER" id="PTHR45712">
    <property type="entry name" value="AGAP008170-PA"/>
    <property type="match status" value="1"/>
</dbReference>
<keyword evidence="4" id="KW-1185">Reference proteome</keyword>
<accession>A0A182Q778</accession>
<protein>
    <recommendedName>
        <fullName evidence="5">Leucine rich immune protein (Coil-less)</fullName>
    </recommendedName>
</protein>
<dbReference type="Proteomes" id="UP000075886">
    <property type="component" value="Unassembled WGS sequence"/>
</dbReference>